<reference evidence="2 3" key="2">
    <citation type="journal article" date="2022" name="Mol. Biol. Evol.">
        <title>Comparative Genomics Reveals Insights into the Divergent Evolution of Astigmatic Mites and Household Pest Adaptations.</title>
        <authorList>
            <person name="Xiong Q."/>
            <person name="Wan A.T."/>
            <person name="Liu X."/>
            <person name="Fung C.S."/>
            <person name="Xiao X."/>
            <person name="Malainual N."/>
            <person name="Hou J."/>
            <person name="Wang L."/>
            <person name="Wang M."/>
            <person name="Yang K.Y."/>
            <person name="Cui Y."/>
            <person name="Leung E.L."/>
            <person name="Nong W."/>
            <person name="Shin S.K."/>
            <person name="Au S.W."/>
            <person name="Jeong K.Y."/>
            <person name="Chew F.T."/>
            <person name="Hui J.H."/>
            <person name="Leung T.F."/>
            <person name="Tungtrongchitr A."/>
            <person name="Zhong N."/>
            <person name="Liu Z."/>
            <person name="Tsui S.K."/>
        </authorList>
    </citation>
    <scope>NUCLEOTIDE SEQUENCE [LARGE SCALE GENOMIC DNA]</scope>
    <source>
        <strain evidence="2">Derp</strain>
    </source>
</reference>
<organism evidence="2 3">
    <name type="scientific">Dermatophagoides pteronyssinus</name>
    <name type="common">European house dust mite</name>
    <dbReference type="NCBI Taxonomy" id="6956"/>
    <lineage>
        <taxon>Eukaryota</taxon>
        <taxon>Metazoa</taxon>
        <taxon>Ecdysozoa</taxon>
        <taxon>Arthropoda</taxon>
        <taxon>Chelicerata</taxon>
        <taxon>Arachnida</taxon>
        <taxon>Acari</taxon>
        <taxon>Acariformes</taxon>
        <taxon>Sarcoptiformes</taxon>
        <taxon>Astigmata</taxon>
        <taxon>Psoroptidia</taxon>
        <taxon>Analgoidea</taxon>
        <taxon>Pyroglyphidae</taxon>
        <taxon>Dermatophagoidinae</taxon>
        <taxon>Dermatophagoides</taxon>
    </lineage>
</organism>
<reference evidence="2 3" key="1">
    <citation type="journal article" date="2018" name="J. Allergy Clin. Immunol.">
        <title>High-quality assembly of Dermatophagoides pteronyssinus genome and transcriptome reveals a wide range of novel allergens.</title>
        <authorList>
            <person name="Liu X.Y."/>
            <person name="Yang K.Y."/>
            <person name="Wang M.Q."/>
            <person name="Kwok J.S."/>
            <person name="Zeng X."/>
            <person name="Yang Z."/>
            <person name="Xiao X.J."/>
            <person name="Lau C.P."/>
            <person name="Li Y."/>
            <person name="Huang Z.M."/>
            <person name="Ba J.G."/>
            <person name="Yim A.K."/>
            <person name="Ouyang C.Y."/>
            <person name="Ngai S.M."/>
            <person name="Chan T.F."/>
            <person name="Leung E.L."/>
            <person name="Liu L."/>
            <person name="Liu Z.G."/>
            <person name="Tsui S.K."/>
        </authorList>
    </citation>
    <scope>NUCLEOTIDE SEQUENCE [LARGE SCALE GENOMIC DNA]</scope>
    <source>
        <strain evidence="2">Derp</strain>
    </source>
</reference>
<protein>
    <submittedName>
        <fullName evidence="2">Uncharacterized protein</fullName>
    </submittedName>
</protein>
<feature type="compositionally biased region" description="Low complexity" evidence="1">
    <location>
        <begin position="28"/>
        <end position="44"/>
    </location>
</feature>
<feature type="compositionally biased region" description="Polar residues" evidence="1">
    <location>
        <begin position="1"/>
        <end position="15"/>
    </location>
</feature>
<accession>A0ABQ8J6I1</accession>
<proteinExistence type="predicted"/>
<evidence type="ECO:0000313" key="2">
    <source>
        <dbReference type="EMBL" id="KAH9418142.1"/>
    </source>
</evidence>
<sequence>MNIGIPTNQPTNINRNETKKPPPPPPSIKSSTNQPSSSTTTTTTQLIMMMMMTIKQQRITIDNNDSVKQNKTKLIQVQFIYAVSPNC</sequence>
<comment type="caution">
    <text evidence="2">The sequence shown here is derived from an EMBL/GenBank/DDBJ whole genome shotgun (WGS) entry which is preliminary data.</text>
</comment>
<dbReference type="Proteomes" id="UP000887458">
    <property type="component" value="Unassembled WGS sequence"/>
</dbReference>
<dbReference type="EMBL" id="NJHN03000066">
    <property type="protein sequence ID" value="KAH9418142.1"/>
    <property type="molecule type" value="Genomic_DNA"/>
</dbReference>
<evidence type="ECO:0000256" key="1">
    <source>
        <dbReference type="SAM" id="MobiDB-lite"/>
    </source>
</evidence>
<name>A0ABQ8J6I1_DERPT</name>
<evidence type="ECO:0000313" key="3">
    <source>
        <dbReference type="Proteomes" id="UP000887458"/>
    </source>
</evidence>
<gene>
    <name evidence="2" type="ORF">DERP_014105</name>
</gene>
<feature type="region of interest" description="Disordered" evidence="1">
    <location>
        <begin position="1"/>
        <end position="44"/>
    </location>
</feature>
<keyword evidence="3" id="KW-1185">Reference proteome</keyword>